<dbReference type="EMBL" id="CP011545">
    <property type="protein sequence ID" value="AKK09125.1"/>
    <property type="molecule type" value="Genomic_DNA"/>
</dbReference>
<proteinExistence type="predicted"/>
<dbReference type="OrthoDB" id="4416157at2"/>
<dbReference type="PATRIC" id="fig|136857.5.peg.1685"/>
<reference evidence="2" key="2">
    <citation type="submission" date="2015-05" db="EMBL/GenBank/DDBJ databases">
        <title>Complete genome sequence of Corynebacterium testudinoris DSM 44614, recovered from necrotic lesions in the mouth of a tortoise.</title>
        <authorList>
            <person name="Ruckert C."/>
            <person name="Albersmeier A."/>
            <person name="Winkler A."/>
            <person name="Tauch A."/>
        </authorList>
    </citation>
    <scope>NUCLEOTIDE SEQUENCE [LARGE SCALE GENOMIC DNA]</scope>
    <source>
        <strain evidence="2">DSM 44614</strain>
    </source>
</reference>
<name>A0A0G3H8S9_9CORY</name>
<sequence>MTRPISTDLNVLIRTSDWEHLAPTMPATLAEFGYHVDTIHADLVDLTCEPDNMLVNQYAQIEGHQPVVESLHRVVVNGTSDLSLKDATKAVVAALPANSYWYGTSNEGTTDPGVSASCAWQHGGS</sequence>
<keyword evidence="2" id="KW-1185">Reference proteome</keyword>
<dbReference type="RefSeq" id="WP_047253360.1">
    <property type="nucleotide sequence ID" value="NZ_CP011545.1"/>
</dbReference>
<accession>A0A0G3H8S9</accession>
<dbReference type="Proteomes" id="UP000035540">
    <property type="component" value="Chromosome"/>
</dbReference>
<dbReference type="STRING" id="136857.CTEST_08475"/>
<gene>
    <name evidence="1" type="ORF">CTEST_08475</name>
</gene>
<protein>
    <submittedName>
        <fullName evidence="1">Uncharacterized protein</fullName>
    </submittedName>
</protein>
<dbReference type="KEGG" id="cted:CTEST_08475"/>
<dbReference type="AlphaFoldDB" id="A0A0G3H8S9"/>
<reference evidence="1 2" key="1">
    <citation type="journal article" date="2015" name="Genome Announc.">
        <title>Complete Genome Sequence of the Type Strain Corynebacterium testudinoris DSM 44614, Recovered from Necrotic Lesions in the Mouth of a Tortoise.</title>
        <authorList>
            <person name="Ruckert C."/>
            <person name="Kriete M."/>
            <person name="Jaenicke S."/>
            <person name="Winkler A."/>
            <person name="Tauch A."/>
        </authorList>
    </citation>
    <scope>NUCLEOTIDE SEQUENCE [LARGE SCALE GENOMIC DNA]</scope>
    <source>
        <strain evidence="1 2">DSM 44614</strain>
    </source>
</reference>
<evidence type="ECO:0000313" key="1">
    <source>
        <dbReference type="EMBL" id="AKK09125.1"/>
    </source>
</evidence>
<organism evidence="1 2">
    <name type="scientific">Corynebacterium testudinoris</name>
    <dbReference type="NCBI Taxonomy" id="136857"/>
    <lineage>
        <taxon>Bacteria</taxon>
        <taxon>Bacillati</taxon>
        <taxon>Actinomycetota</taxon>
        <taxon>Actinomycetes</taxon>
        <taxon>Mycobacteriales</taxon>
        <taxon>Corynebacteriaceae</taxon>
        <taxon>Corynebacterium</taxon>
    </lineage>
</organism>
<evidence type="ECO:0000313" key="2">
    <source>
        <dbReference type="Proteomes" id="UP000035540"/>
    </source>
</evidence>